<organism evidence="2 3">
    <name type="scientific">Cimex lectularius</name>
    <name type="common">Bed bug</name>
    <name type="synonym">Acanthia lectularia</name>
    <dbReference type="NCBI Taxonomy" id="79782"/>
    <lineage>
        <taxon>Eukaryota</taxon>
        <taxon>Metazoa</taxon>
        <taxon>Ecdysozoa</taxon>
        <taxon>Arthropoda</taxon>
        <taxon>Hexapoda</taxon>
        <taxon>Insecta</taxon>
        <taxon>Pterygota</taxon>
        <taxon>Neoptera</taxon>
        <taxon>Paraneoptera</taxon>
        <taxon>Hemiptera</taxon>
        <taxon>Heteroptera</taxon>
        <taxon>Panheteroptera</taxon>
        <taxon>Cimicomorpha</taxon>
        <taxon>Cimicidae</taxon>
        <taxon>Cimex</taxon>
    </lineage>
</organism>
<dbReference type="GeneID" id="112127534"/>
<reference evidence="2" key="1">
    <citation type="submission" date="2022-01" db="UniProtKB">
        <authorList>
            <consortium name="EnsemblMetazoa"/>
        </authorList>
    </citation>
    <scope>IDENTIFICATION</scope>
</reference>
<keyword evidence="3" id="KW-1185">Reference proteome</keyword>
<name>A0A8I6TKS5_CIMLE</name>
<proteinExistence type="predicted"/>
<dbReference type="PROSITE" id="PS51257">
    <property type="entry name" value="PROKAR_LIPOPROTEIN"/>
    <property type="match status" value="1"/>
</dbReference>
<keyword evidence="1" id="KW-0732">Signal</keyword>
<dbReference type="EnsemblMetazoa" id="XM_024228643.1">
    <property type="protein sequence ID" value="XP_024084411.1"/>
    <property type="gene ID" value="LOC112127534"/>
</dbReference>
<dbReference type="Proteomes" id="UP000494040">
    <property type="component" value="Unassembled WGS sequence"/>
</dbReference>
<dbReference type="RefSeq" id="XP_024084411.1">
    <property type="nucleotide sequence ID" value="XM_024228643.1"/>
</dbReference>
<dbReference type="KEGG" id="clec:112127534"/>
<evidence type="ECO:0000313" key="3">
    <source>
        <dbReference type="Proteomes" id="UP000494040"/>
    </source>
</evidence>
<feature type="signal peptide" evidence="1">
    <location>
        <begin position="1"/>
        <end position="16"/>
    </location>
</feature>
<evidence type="ECO:0000313" key="2">
    <source>
        <dbReference type="EnsemblMetazoa" id="XP_024084411.1"/>
    </source>
</evidence>
<evidence type="ECO:0000256" key="1">
    <source>
        <dbReference type="SAM" id="SignalP"/>
    </source>
</evidence>
<protein>
    <submittedName>
        <fullName evidence="2">Uncharacterized protein</fullName>
    </submittedName>
</protein>
<sequence length="208" mass="23163">MRTLVFVLFTFAFACCEPHYSIDEHVDRLLPIVNNFIGVMGWQNVTLPDYGLPSTPVFIGVSMADMATIERTGPCEMWAEGIHSLNLKFTIGLGTMKADIEYVPVMGGPVTLLMEGASAIVGVKFVKENPKKIDCDTKWDYINIQTLGNVTVHTSNKLYDGKILPDTWTNALISYYNRILNLKGEFSISNLDSLFNICNIPDNSTPMN</sequence>
<dbReference type="AlphaFoldDB" id="A0A8I6TKS5"/>
<accession>A0A8I6TKS5</accession>
<dbReference type="OrthoDB" id="10421109at2759"/>
<feature type="chain" id="PRO_5035178228" evidence="1">
    <location>
        <begin position="17"/>
        <end position="208"/>
    </location>
</feature>